<reference evidence="11 12" key="1">
    <citation type="submission" date="2018-06" db="EMBL/GenBank/DDBJ databases">
        <title>Genomic Encyclopedia of Type Strains, Phase IV (KMG-IV): sequencing the most valuable type-strain genomes for metagenomic binning, comparative biology and taxonomic classification.</title>
        <authorList>
            <person name="Goeker M."/>
        </authorList>
    </citation>
    <scope>NUCLEOTIDE SEQUENCE [LARGE SCALE GENOMIC DNA]</scope>
    <source>
        <strain evidence="11 12">DSM 45521</strain>
    </source>
</reference>
<keyword evidence="7 10" id="KW-0472">Membrane</keyword>
<evidence type="ECO:0000313" key="11">
    <source>
        <dbReference type="EMBL" id="PYE16367.1"/>
    </source>
</evidence>
<feature type="transmembrane region" description="Helical" evidence="10">
    <location>
        <begin position="566"/>
        <end position="583"/>
    </location>
</feature>
<feature type="transmembrane region" description="Helical" evidence="10">
    <location>
        <begin position="217"/>
        <end position="234"/>
    </location>
</feature>
<feature type="transmembrane region" description="Helical" evidence="10">
    <location>
        <begin position="461"/>
        <end position="482"/>
    </location>
</feature>
<organism evidence="11 12">
    <name type="scientific">Williamsia limnetica</name>
    <dbReference type="NCBI Taxonomy" id="882452"/>
    <lineage>
        <taxon>Bacteria</taxon>
        <taxon>Bacillati</taxon>
        <taxon>Actinomycetota</taxon>
        <taxon>Actinomycetes</taxon>
        <taxon>Mycobacteriales</taxon>
        <taxon>Nocardiaceae</taxon>
        <taxon>Williamsia</taxon>
    </lineage>
</organism>
<evidence type="ECO:0000256" key="6">
    <source>
        <dbReference type="ARBA" id="ARBA00022989"/>
    </source>
</evidence>
<evidence type="ECO:0000256" key="9">
    <source>
        <dbReference type="SAM" id="MobiDB-lite"/>
    </source>
</evidence>
<feature type="region of interest" description="Disordered" evidence="9">
    <location>
        <begin position="675"/>
        <end position="694"/>
    </location>
</feature>
<dbReference type="CDD" id="cd06582">
    <property type="entry name" value="TM_PBP1_LivH_like"/>
    <property type="match status" value="1"/>
</dbReference>
<feature type="transmembrane region" description="Helical" evidence="10">
    <location>
        <begin position="357"/>
        <end position="376"/>
    </location>
</feature>
<dbReference type="InterPro" id="IPR043428">
    <property type="entry name" value="LivM-like"/>
</dbReference>
<evidence type="ECO:0000256" key="8">
    <source>
        <dbReference type="ARBA" id="ARBA00037998"/>
    </source>
</evidence>
<feature type="transmembrane region" description="Helical" evidence="10">
    <location>
        <begin position="96"/>
        <end position="114"/>
    </location>
</feature>
<dbReference type="PANTHER" id="PTHR11795">
    <property type="entry name" value="BRANCHED-CHAIN AMINO ACID TRANSPORT SYSTEM PERMEASE PROTEIN LIVH"/>
    <property type="match status" value="1"/>
</dbReference>
<accession>A0A318RH43</accession>
<feature type="transmembrane region" description="Helical" evidence="10">
    <location>
        <begin position="503"/>
        <end position="530"/>
    </location>
</feature>
<dbReference type="InterPro" id="IPR052157">
    <property type="entry name" value="BCAA_transport_permease"/>
</dbReference>
<feature type="transmembrane region" description="Helical" evidence="10">
    <location>
        <begin position="382"/>
        <end position="400"/>
    </location>
</feature>
<proteinExistence type="inferred from homology"/>
<dbReference type="AlphaFoldDB" id="A0A318RH43"/>
<comment type="subcellular location">
    <subcellularLocation>
        <location evidence="1">Cell membrane</location>
        <topology evidence="1">Multi-pass membrane protein</topology>
    </subcellularLocation>
</comment>
<evidence type="ECO:0000256" key="5">
    <source>
        <dbReference type="ARBA" id="ARBA00022970"/>
    </source>
</evidence>
<feature type="transmembrane region" description="Helical" evidence="10">
    <location>
        <begin position="331"/>
        <end position="350"/>
    </location>
</feature>
<keyword evidence="6 10" id="KW-1133">Transmembrane helix</keyword>
<dbReference type="PANTHER" id="PTHR11795:SF445">
    <property type="entry name" value="AMINO ACID ABC TRANSPORTER PERMEASE PROTEIN"/>
    <property type="match status" value="1"/>
</dbReference>
<feature type="transmembrane region" description="Helical" evidence="10">
    <location>
        <begin position="305"/>
        <end position="325"/>
    </location>
</feature>
<feature type="transmembrane region" description="Helical" evidence="10">
    <location>
        <begin position="542"/>
        <end position="559"/>
    </location>
</feature>
<dbReference type="Pfam" id="PF02653">
    <property type="entry name" value="BPD_transp_2"/>
    <property type="match status" value="2"/>
</dbReference>
<gene>
    <name evidence="11" type="ORF">DFR67_108118</name>
</gene>
<feature type="transmembrane region" description="Helical" evidence="10">
    <location>
        <begin position="193"/>
        <end position="211"/>
    </location>
</feature>
<feature type="transmembrane region" description="Helical" evidence="10">
    <location>
        <begin position="59"/>
        <end position="84"/>
    </location>
</feature>
<feature type="transmembrane region" description="Helical" evidence="10">
    <location>
        <begin position="241"/>
        <end position="258"/>
    </location>
</feature>
<evidence type="ECO:0000256" key="1">
    <source>
        <dbReference type="ARBA" id="ARBA00004651"/>
    </source>
</evidence>
<dbReference type="Proteomes" id="UP000247591">
    <property type="component" value="Unassembled WGS sequence"/>
</dbReference>
<feature type="transmembrane region" description="Helical" evidence="10">
    <location>
        <begin position="407"/>
        <end position="426"/>
    </location>
</feature>
<evidence type="ECO:0000256" key="4">
    <source>
        <dbReference type="ARBA" id="ARBA00022692"/>
    </source>
</evidence>
<keyword evidence="12" id="KW-1185">Reference proteome</keyword>
<protein>
    <submittedName>
        <fullName evidence="11">Branched-chain amino acid transport system permease protein</fullName>
    </submittedName>
</protein>
<feature type="transmembrane region" description="Helical" evidence="10">
    <location>
        <begin position="141"/>
        <end position="161"/>
    </location>
</feature>
<feature type="transmembrane region" description="Helical" evidence="10">
    <location>
        <begin position="34"/>
        <end position="53"/>
    </location>
</feature>
<feature type="transmembrane region" description="Helical" evidence="10">
    <location>
        <begin position="6"/>
        <end position="27"/>
    </location>
</feature>
<dbReference type="GO" id="GO:0015658">
    <property type="term" value="F:branched-chain amino acid transmembrane transporter activity"/>
    <property type="evidence" value="ECO:0007669"/>
    <property type="project" value="InterPro"/>
</dbReference>
<keyword evidence="5" id="KW-0029">Amino-acid transport</keyword>
<evidence type="ECO:0000313" key="12">
    <source>
        <dbReference type="Proteomes" id="UP000247591"/>
    </source>
</evidence>
<sequence>MDQFLTFGIVGLTTAAIYAVIGSGLVLTYTTTGVFNFAHGAAGMMAAFSYWQLTVDWGLPVWLALVIVLGVLAPGFGLLVELALRPVQRLGEAEKLVMTIALLSALIALARWIWDPNGARSIPVFFADKQAFHIGSATVTWHQAITMAVAIAVAVGLRILMFKTRTGTEMRATVDDRGLVGLTGADPVRSNRVAWILGTELAAIGGILIASTVALDAMQLSLLIISAYAAAIFGRLKSLPMTFVGAIVVGCLESYLAGYLPQNAYLPGLRIAAPALLLIVALLLFPHGRLRGRDRRLTKVPLPTLRGTAFFGAVIITFALVLATVLDEGDLITYGLIFPMSIIALSFVPLAGFAGQISLCQLTMAGIGAVACAYFGGSGQWWALIAAVVVSAIAGAIIAVPALRLSGVYLALGTAAFAVIMDRWIFTLPTFSVFGVDITLFDQGSVELVGPNLFGFHVDSAAKITVFSAVLLALATLGVALLRRSRFGRRLIAQRDSEAAYATLGGNLLLAKVAVFALGAGIAGLGGALYGMQLQSVTAEQFNFVAGLPLFLIAVIAGLGSLGAGFFTGFTLAGPFVAVVAIWPSSSDLVAVIPGLAGVAFAGGILSSGAISQMRKEWDPMFADRAALVGFVSWFVAFWILRLTDVIDGWIFFGAIVVGLVAVRYLVSYRAGRRSGSTATAPTEPHPPATDDEILDSDIPVEWWGIKRPYRAEDEEVLDHAVATRG</sequence>
<comment type="caution">
    <text evidence="11">The sequence shown here is derived from an EMBL/GenBank/DDBJ whole genome shotgun (WGS) entry which is preliminary data.</text>
</comment>
<evidence type="ECO:0000256" key="7">
    <source>
        <dbReference type="ARBA" id="ARBA00023136"/>
    </source>
</evidence>
<dbReference type="GO" id="GO:0005886">
    <property type="term" value="C:plasma membrane"/>
    <property type="evidence" value="ECO:0007669"/>
    <property type="project" value="UniProtKB-SubCell"/>
</dbReference>
<evidence type="ECO:0000256" key="3">
    <source>
        <dbReference type="ARBA" id="ARBA00022475"/>
    </source>
</evidence>
<name>A0A318RH43_WILLI</name>
<keyword evidence="3" id="KW-1003">Cell membrane</keyword>
<feature type="transmembrane region" description="Helical" evidence="10">
    <location>
        <begin position="589"/>
        <end position="610"/>
    </location>
</feature>
<keyword evidence="4 10" id="KW-0812">Transmembrane</keyword>
<comment type="similarity">
    <text evidence="8">Belongs to the binding-protein-dependent transport system permease family. LivHM subfamily.</text>
</comment>
<dbReference type="CDD" id="cd06581">
    <property type="entry name" value="TM_PBP1_LivM_like"/>
    <property type="match status" value="1"/>
</dbReference>
<feature type="transmembrane region" description="Helical" evidence="10">
    <location>
        <begin position="647"/>
        <end position="667"/>
    </location>
</feature>
<dbReference type="EMBL" id="QJSP01000008">
    <property type="protein sequence ID" value="PYE16367.1"/>
    <property type="molecule type" value="Genomic_DNA"/>
</dbReference>
<dbReference type="GO" id="GO:0006865">
    <property type="term" value="P:amino acid transport"/>
    <property type="evidence" value="ECO:0007669"/>
    <property type="project" value="UniProtKB-KW"/>
</dbReference>
<feature type="transmembrane region" description="Helical" evidence="10">
    <location>
        <begin position="264"/>
        <end position="285"/>
    </location>
</feature>
<dbReference type="RefSeq" id="WP_110470241.1">
    <property type="nucleotide sequence ID" value="NZ_QJSP01000008.1"/>
</dbReference>
<evidence type="ECO:0000256" key="10">
    <source>
        <dbReference type="SAM" id="Phobius"/>
    </source>
</evidence>
<dbReference type="OrthoDB" id="3572933at2"/>
<evidence type="ECO:0000256" key="2">
    <source>
        <dbReference type="ARBA" id="ARBA00022448"/>
    </source>
</evidence>
<keyword evidence="2" id="KW-0813">Transport</keyword>
<feature type="transmembrane region" description="Helical" evidence="10">
    <location>
        <begin position="622"/>
        <end position="641"/>
    </location>
</feature>
<dbReference type="InterPro" id="IPR001851">
    <property type="entry name" value="ABC_transp_permease"/>
</dbReference>